<reference evidence="1" key="1">
    <citation type="submission" date="2022-09" db="EMBL/GenBank/DDBJ databases">
        <title>Fusarium specimens isolated from Avocado Roots.</title>
        <authorList>
            <person name="Stajich J."/>
            <person name="Roper C."/>
            <person name="Heimlech-Rivalta G."/>
        </authorList>
    </citation>
    <scope>NUCLEOTIDE SEQUENCE</scope>
    <source>
        <strain evidence="1">CF00095</strain>
    </source>
</reference>
<name>A0ABQ8RHE3_FUSEQ</name>
<accession>A0ABQ8RHE3</accession>
<comment type="caution">
    <text evidence="1">The sequence shown here is derived from an EMBL/GenBank/DDBJ whole genome shotgun (WGS) entry which is preliminary data.</text>
</comment>
<sequence length="93" mass="10358">MGNISEPVVSEKIATRRLEKVARDAQVRAFLADIALLEVRTKLFGDGMEKSKSNTELAEVTIDAFEKALRAFEAGIDLFNARMENFQDLEPAV</sequence>
<evidence type="ECO:0000313" key="1">
    <source>
        <dbReference type="EMBL" id="KAJ4135211.1"/>
    </source>
</evidence>
<evidence type="ECO:0000313" key="2">
    <source>
        <dbReference type="Proteomes" id="UP001152024"/>
    </source>
</evidence>
<organism evidence="1 2">
    <name type="scientific">Fusarium equiseti</name>
    <name type="common">Fusarium scirpi</name>
    <dbReference type="NCBI Taxonomy" id="61235"/>
    <lineage>
        <taxon>Eukaryota</taxon>
        <taxon>Fungi</taxon>
        <taxon>Dikarya</taxon>
        <taxon>Ascomycota</taxon>
        <taxon>Pezizomycotina</taxon>
        <taxon>Sordariomycetes</taxon>
        <taxon>Hypocreomycetidae</taxon>
        <taxon>Hypocreales</taxon>
        <taxon>Nectriaceae</taxon>
        <taxon>Fusarium</taxon>
        <taxon>Fusarium incarnatum-equiseti species complex</taxon>
    </lineage>
</organism>
<keyword evidence="2" id="KW-1185">Reference proteome</keyword>
<protein>
    <submittedName>
        <fullName evidence="1">Uncharacterized protein</fullName>
    </submittedName>
</protein>
<gene>
    <name evidence="1" type="ORF">NW768_004832</name>
</gene>
<dbReference type="EMBL" id="JAOQBH010000006">
    <property type="protein sequence ID" value="KAJ4135211.1"/>
    <property type="molecule type" value="Genomic_DNA"/>
</dbReference>
<proteinExistence type="predicted"/>
<dbReference type="Proteomes" id="UP001152024">
    <property type="component" value="Unassembled WGS sequence"/>
</dbReference>